<dbReference type="PATRIC" id="fig|480391.4.peg.719"/>
<evidence type="ECO:0000256" key="4">
    <source>
        <dbReference type="ARBA" id="ARBA00023306"/>
    </source>
</evidence>
<evidence type="ECO:0000313" key="10">
    <source>
        <dbReference type="Proteomes" id="UP000051249"/>
    </source>
</evidence>
<keyword evidence="2 5" id="KW-0132">Cell division</keyword>
<sequence>MDNSGIYVGLDIGTTSIKVIVAEYVQGQMNVIGVGSERSDGMNRGVIVDIDKAAYAIKRAVESAERKANIQIHDVVAGVPANLLKIENCRGMIAISDSSREINNQDVISVANAASVHNLPPEQEVIDVLPDEFIVDGFDGIKDPRGMVGVRLEMNGTLLTGPKTIVHNLKRAIRQAGLNLVDVIVNPLALGKTVLNDGEQDFGTVILDLGAGQTTASVIHDYQLKYTYVEQEGGQFVTKDISVVLNTSLEDAEKLKVQYGYGWTADASSETFPVNIVGQNEPAAVSEEYLSEIIEARLEQIFTNIKKQLEAVGALDMPGGMVVTGGGAALPGVTDLIQDVFGMNVKIFVPDQMGLRHPGFSQSLALLNYEVSLSEVSILAKSAMVESSRVVPEQDDNYASSEDQSTNQTNYQQAQPERPIKETKRPKQPKQQTAQTSTQDRLASVRKWFSDFFD</sequence>
<feature type="domain" description="SHS2" evidence="8">
    <location>
        <begin position="7"/>
        <end position="194"/>
    </location>
</feature>
<dbReference type="GO" id="GO:0009898">
    <property type="term" value="C:cytoplasmic side of plasma membrane"/>
    <property type="evidence" value="ECO:0007669"/>
    <property type="project" value="UniProtKB-UniRule"/>
</dbReference>
<dbReference type="SUPFAM" id="SSF53067">
    <property type="entry name" value="Actin-like ATPase domain"/>
    <property type="match status" value="2"/>
</dbReference>
<dbReference type="FunFam" id="3.30.1490.110:FF:000003">
    <property type="entry name" value="Cell division protein FtsA"/>
    <property type="match status" value="1"/>
</dbReference>
<evidence type="ECO:0000256" key="5">
    <source>
        <dbReference type="HAMAP-Rule" id="MF_02033"/>
    </source>
</evidence>
<evidence type="ECO:0000313" key="9">
    <source>
        <dbReference type="EMBL" id="KRO24794.1"/>
    </source>
</evidence>
<dbReference type="GO" id="GO:0043093">
    <property type="term" value="P:FtsZ-dependent cytokinesis"/>
    <property type="evidence" value="ECO:0007669"/>
    <property type="project" value="UniProtKB-UniRule"/>
</dbReference>
<dbReference type="InterPro" id="IPR043129">
    <property type="entry name" value="ATPase_NBD"/>
</dbReference>
<dbReference type="PANTHER" id="PTHR32432">
    <property type="entry name" value="CELL DIVISION PROTEIN FTSA-RELATED"/>
    <property type="match status" value="1"/>
</dbReference>
<organism evidence="9 10">
    <name type="scientific">Pediococcus argentinicus</name>
    <dbReference type="NCBI Taxonomy" id="480391"/>
    <lineage>
        <taxon>Bacteria</taxon>
        <taxon>Bacillati</taxon>
        <taxon>Bacillota</taxon>
        <taxon>Bacilli</taxon>
        <taxon>Lactobacillales</taxon>
        <taxon>Lactobacillaceae</taxon>
        <taxon>Pediococcus</taxon>
    </lineage>
</organism>
<dbReference type="CDD" id="cd24048">
    <property type="entry name" value="ASKHA_NBD_FtsA"/>
    <property type="match status" value="1"/>
</dbReference>
<dbReference type="NCBIfam" id="TIGR01174">
    <property type="entry name" value="ftsA"/>
    <property type="match status" value="1"/>
</dbReference>
<dbReference type="Proteomes" id="UP000051249">
    <property type="component" value="Unassembled WGS sequence"/>
</dbReference>
<accession>A0A0R2NNR2</accession>
<comment type="similarity">
    <text evidence="5 6">Belongs to the FtsA/MreB family.</text>
</comment>
<dbReference type="RefSeq" id="WP_057799756.1">
    <property type="nucleotide sequence ID" value="NZ_BJZZ01000019.1"/>
</dbReference>
<dbReference type="SMART" id="SM00842">
    <property type="entry name" value="FtsA"/>
    <property type="match status" value="1"/>
</dbReference>
<evidence type="ECO:0000256" key="6">
    <source>
        <dbReference type="PIRNR" id="PIRNR003101"/>
    </source>
</evidence>
<comment type="caution">
    <text evidence="9">The sequence shown here is derived from an EMBL/GenBank/DDBJ whole genome shotgun (WGS) entry which is preliminary data.</text>
</comment>
<protein>
    <recommendedName>
        <fullName evidence="5 6">Cell division protein FtsA</fullName>
    </recommendedName>
</protein>
<dbReference type="GO" id="GO:0032153">
    <property type="term" value="C:cell division site"/>
    <property type="evidence" value="ECO:0007669"/>
    <property type="project" value="UniProtKB-UniRule"/>
</dbReference>
<comment type="subcellular location">
    <subcellularLocation>
        <location evidence="5">Cell membrane</location>
        <topology evidence="5">Peripheral membrane protein</topology>
        <orientation evidence="5">Cytoplasmic side</orientation>
    </subcellularLocation>
    <text evidence="5">Localizes to the Z ring in an FtsZ-dependent manner. Targeted to the membrane through a conserved C-terminal amphipathic helix.</text>
</comment>
<feature type="region of interest" description="Disordered" evidence="7">
    <location>
        <begin position="390"/>
        <end position="442"/>
    </location>
</feature>
<dbReference type="InterPro" id="IPR050696">
    <property type="entry name" value="FtsA/MreB"/>
</dbReference>
<evidence type="ECO:0000256" key="2">
    <source>
        <dbReference type="ARBA" id="ARBA00022618"/>
    </source>
</evidence>
<feature type="compositionally biased region" description="Polar residues" evidence="7">
    <location>
        <begin position="429"/>
        <end position="441"/>
    </location>
</feature>
<proteinExistence type="inferred from homology"/>
<dbReference type="Pfam" id="PF02491">
    <property type="entry name" value="SHS2_FTSA"/>
    <property type="match status" value="1"/>
</dbReference>
<comment type="subunit">
    <text evidence="5">Self-interacts. Interacts with FtsZ.</text>
</comment>
<dbReference type="InterPro" id="IPR020823">
    <property type="entry name" value="Cell_div_FtsA"/>
</dbReference>
<keyword evidence="3 5" id="KW-0472">Membrane</keyword>
<dbReference type="InterPro" id="IPR003494">
    <property type="entry name" value="SHS2_FtsA"/>
</dbReference>
<reference evidence="9 10" key="1">
    <citation type="journal article" date="2015" name="Genome Announc.">
        <title>Expanding the biotechnology potential of lactobacilli through comparative genomics of 213 strains and associated genera.</title>
        <authorList>
            <person name="Sun Z."/>
            <person name="Harris H.M."/>
            <person name="McCann A."/>
            <person name="Guo C."/>
            <person name="Argimon S."/>
            <person name="Zhang W."/>
            <person name="Yang X."/>
            <person name="Jeffery I.B."/>
            <person name="Cooney J.C."/>
            <person name="Kagawa T.F."/>
            <person name="Liu W."/>
            <person name="Song Y."/>
            <person name="Salvetti E."/>
            <person name="Wrobel A."/>
            <person name="Rasinkangas P."/>
            <person name="Parkhill J."/>
            <person name="Rea M.C."/>
            <person name="O'Sullivan O."/>
            <person name="Ritari J."/>
            <person name="Douillard F.P."/>
            <person name="Paul Ross R."/>
            <person name="Yang R."/>
            <person name="Briner A.E."/>
            <person name="Felis G.E."/>
            <person name="de Vos W.M."/>
            <person name="Barrangou R."/>
            <person name="Klaenhammer T.R."/>
            <person name="Caufield P.W."/>
            <person name="Cui Y."/>
            <person name="Zhang H."/>
            <person name="O'Toole P.W."/>
        </authorList>
    </citation>
    <scope>NUCLEOTIDE SEQUENCE [LARGE SCALE GENOMIC DNA]</scope>
    <source>
        <strain evidence="9 10">DSM 23026</strain>
    </source>
</reference>
<dbReference type="EMBL" id="JQCQ01000021">
    <property type="protein sequence ID" value="KRO24794.1"/>
    <property type="molecule type" value="Genomic_DNA"/>
</dbReference>
<dbReference type="HAMAP" id="MF_02033">
    <property type="entry name" value="FtsA"/>
    <property type="match status" value="1"/>
</dbReference>
<dbReference type="PANTHER" id="PTHR32432:SF4">
    <property type="entry name" value="CELL DIVISION PROTEIN FTSA"/>
    <property type="match status" value="1"/>
</dbReference>
<dbReference type="PIRSF" id="PIRSF003101">
    <property type="entry name" value="FtsA"/>
    <property type="match status" value="1"/>
</dbReference>
<comment type="function">
    <text evidence="5 6">Cell division protein that is involved in the assembly of the Z ring. May serve as a membrane anchor for the Z ring.</text>
</comment>
<dbReference type="AlphaFoldDB" id="A0A0R2NNR2"/>
<evidence type="ECO:0000256" key="7">
    <source>
        <dbReference type="SAM" id="MobiDB-lite"/>
    </source>
</evidence>
<keyword evidence="4 5" id="KW-0131">Cell cycle</keyword>
<gene>
    <name evidence="5" type="primary">ftsA</name>
    <name evidence="9" type="ORF">IV88_GL000708</name>
</gene>
<evidence type="ECO:0000256" key="3">
    <source>
        <dbReference type="ARBA" id="ARBA00023136"/>
    </source>
</evidence>
<keyword evidence="10" id="KW-1185">Reference proteome</keyword>
<evidence type="ECO:0000259" key="8">
    <source>
        <dbReference type="SMART" id="SM00842"/>
    </source>
</evidence>
<keyword evidence="1 5" id="KW-1003">Cell membrane</keyword>
<dbReference type="OrthoDB" id="9768127at2"/>
<dbReference type="Gene3D" id="3.30.420.40">
    <property type="match status" value="2"/>
</dbReference>
<name>A0A0R2NNR2_9LACO</name>
<evidence type="ECO:0000256" key="1">
    <source>
        <dbReference type="ARBA" id="ARBA00022475"/>
    </source>
</evidence>
<feature type="compositionally biased region" description="Polar residues" evidence="7">
    <location>
        <begin position="397"/>
        <end position="415"/>
    </location>
</feature>
<dbReference type="Pfam" id="PF14450">
    <property type="entry name" value="FtsA"/>
    <property type="match status" value="1"/>
</dbReference>